<evidence type="ECO:0008006" key="3">
    <source>
        <dbReference type="Google" id="ProtNLM"/>
    </source>
</evidence>
<dbReference type="AlphaFoldDB" id="L0DE64"/>
<name>L0DE64_SINAD</name>
<dbReference type="KEGG" id="saci:Sinac_3413"/>
<dbReference type="HOGENOM" id="CLU_1160465_0_0_0"/>
<protein>
    <recommendedName>
        <fullName evidence="3">Glycosyltransferase</fullName>
    </recommendedName>
</protein>
<sequence length="239" mass="27944">MNSRKVISMCHYKRPSYSRQVLEALRACDGIGDYLLLPHVEPGNEEVRDLIEAIDFAECLPTFNERRLGVNLNTENALLDGFSFGDFVIHIEDDIVLAPDALRYFEWSAARYRADYSVFSVTGYHRRADPVSPEDFHRTRLRTWFHPWGWGTWRDRWELFSGRLHTSPCTWDVFLNINFCAVARTSCCHEVYPELARAQNIGRYSSIGSNMTDEVWFFKYRHLTNWAGNHDLPVAEFHD</sequence>
<reference evidence="1 2" key="1">
    <citation type="submission" date="2012-02" db="EMBL/GenBank/DDBJ databases">
        <title>Complete sequence of chromosome of Singulisphaera acidiphila DSM 18658.</title>
        <authorList>
            <consortium name="US DOE Joint Genome Institute (JGI-PGF)"/>
            <person name="Lucas S."/>
            <person name="Copeland A."/>
            <person name="Lapidus A."/>
            <person name="Glavina del Rio T."/>
            <person name="Dalin E."/>
            <person name="Tice H."/>
            <person name="Bruce D."/>
            <person name="Goodwin L."/>
            <person name="Pitluck S."/>
            <person name="Peters L."/>
            <person name="Ovchinnikova G."/>
            <person name="Chertkov O."/>
            <person name="Kyrpides N."/>
            <person name="Mavromatis K."/>
            <person name="Ivanova N."/>
            <person name="Brettin T."/>
            <person name="Detter J.C."/>
            <person name="Han C."/>
            <person name="Larimer F."/>
            <person name="Land M."/>
            <person name="Hauser L."/>
            <person name="Markowitz V."/>
            <person name="Cheng J.-F."/>
            <person name="Hugenholtz P."/>
            <person name="Woyke T."/>
            <person name="Wu D."/>
            <person name="Tindall B."/>
            <person name="Pomrenke H."/>
            <person name="Brambilla E."/>
            <person name="Klenk H.-P."/>
            <person name="Eisen J.A."/>
        </authorList>
    </citation>
    <scope>NUCLEOTIDE SEQUENCE [LARGE SCALE GENOMIC DNA]</scope>
    <source>
        <strain evidence="2">ATCC BAA-1392 / DSM 18658 / VKM B-2454 / MOB10</strain>
    </source>
</reference>
<gene>
    <name evidence="1" type="ordered locus">Sinac_3413</name>
</gene>
<evidence type="ECO:0000313" key="2">
    <source>
        <dbReference type="Proteomes" id="UP000010798"/>
    </source>
</evidence>
<dbReference type="Gene3D" id="3.90.550.10">
    <property type="entry name" value="Spore Coat Polysaccharide Biosynthesis Protein SpsA, Chain A"/>
    <property type="match status" value="1"/>
</dbReference>
<proteinExistence type="predicted"/>
<dbReference type="EMBL" id="CP003364">
    <property type="protein sequence ID" value="AGA27674.1"/>
    <property type="molecule type" value="Genomic_DNA"/>
</dbReference>
<dbReference type="InterPro" id="IPR029044">
    <property type="entry name" value="Nucleotide-diphossugar_trans"/>
</dbReference>
<organism evidence="1 2">
    <name type="scientific">Singulisphaera acidiphila (strain ATCC BAA-1392 / DSM 18658 / VKM B-2454 / MOB10)</name>
    <dbReference type="NCBI Taxonomy" id="886293"/>
    <lineage>
        <taxon>Bacteria</taxon>
        <taxon>Pseudomonadati</taxon>
        <taxon>Planctomycetota</taxon>
        <taxon>Planctomycetia</taxon>
        <taxon>Isosphaerales</taxon>
        <taxon>Isosphaeraceae</taxon>
        <taxon>Singulisphaera</taxon>
    </lineage>
</organism>
<keyword evidence="2" id="KW-1185">Reference proteome</keyword>
<accession>L0DE64</accession>
<dbReference type="Proteomes" id="UP000010798">
    <property type="component" value="Chromosome"/>
</dbReference>
<evidence type="ECO:0000313" key="1">
    <source>
        <dbReference type="EMBL" id="AGA27674.1"/>
    </source>
</evidence>
<dbReference type="RefSeq" id="WP_015246819.1">
    <property type="nucleotide sequence ID" value="NC_019892.1"/>
</dbReference>
<dbReference type="eggNOG" id="COG1216">
    <property type="taxonomic scope" value="Bacteria"/>
</dbReference>
<dbReference type="SUPFAM" id="SSF53448">
    <property type="entry name" value="Nucleotide-diphospho-sugar transferases"/>
    <property type="match status" value="1"/>
</dbReference>
<dbReference type="OrthoDB" id="5180856at2"/>